<dbReference type="Proteomes" id="UP000716291">
    <property type="component" value="Unassembled WGS sequence"/>
</dbReference>
<comment type="caution">
    <text evidence="5">The sequence shown here is derived from an EMBL/GenBank/DDBJ whole genome shotgun (WGS) entry which is preliminary data.</text>
</comment>
<feature type="compositionally biased region" description="Basic and acidic residues" evidence="4">
    <location>
        <begin position="206"/>
        <end position="223"/>
    </location>
</feature>
<evidence type="ECO:0000256" key="4">
    <source>
        <dbReference type="SAM" id="MobiDB-lite"/>
    </source>
</evidence>
<evidence type="ECO:0000313" key="5">
    <source>
        <dbReference type="EMBL" id="KAG1304986.1"/>
    </source>
</evidence>
<keyword evidence="2 3" id="KW-0040">ANK repeat</keyword>
<name>A0A9P6X4G8_RHIOR</name>
<dbReference type="PROSITE" id="PS50088">
    <property type="entry name" value="ANK_REPEAT"/>
    <property type="match status" value="2"/>
</dbReference>
<protein>
    <submittedName>
        <fullName evidence="5">Uncharacterized protein</fullName>
    </submittedName>
</protein>
<dbReference type="PROSITE" id="PS50297">
    <property type="entry name" value="ANK_REP_REGION"/>
    <property type="match status" value="2"/>
</dbReference>
<reference evidence="5" key="1">
    <citation type="journal article" date="2020" name="Microb. Genom.">
        <title>Genetic diversity of clinical and environmental Mucorales isolates obtained from an investigation of mucormycosis cases among solid organ transplant recipients.</title>
        <authorList>
            <person name="Nguyen M.H."/>
            <person name="Kaul D."/>
            <person name="Muto C."/>
            <person name="Cheng S.J."/>
            <person name="Richter R.A."/>
            <person name="Bruno V.M."/>
            <person name="Liu G."/>
            <person name="Beyhan S."/>
            <person name="Sundermann A.J."/>
            <person name="Mounaud S."/>
            <person name="Pasculle A.W."/>
            <person name="Nierman W.C."/>
            <person name="Driscoll E."/>
            <person name="Cumbie R."/>
            <person name="Clancy C.J."/>
            <person name="Dupont C.L."/>
        </authorList>
    </citation>
    <scope>NUCLEOTIDE SEQUENCE</scope>
    <source>
        <strain evidence="5">GL11</strain>
    </source>
</reference>
<dbReference type="SUPFAM" id="SSF48403">
    <property type="entry name" value="Ankyrin repeat"/>
    <property type="match status" value="1"/>
</dbReference>
<dbReference type="OrthoDB" id="194358at2759"/>
<organism evidence="5 6">
    <name type="scientific">Rhizopus oryzae</name>
    <name type="common">Mucormycosis agent</name>
    <name type="synonym">Rhizopus arrhizus var. delemar</name>
    <dbReference type="NCBI Taxonomy" id="64495"/>
    <lineage>
        <taxon>Eukaryota</taxon>
        <taxon>Fungi</taxon>
        <taxon>Fungi incertae sedis</taxon>
        <taxon>Mucoromycota</taxon>
        <taxon>Mucoromycotina</taxon>
        <taxon>Mucoromycetes</taxon>
        <taxon>Mucorales</taxon>
        <taxon>Mucorineae</taxon>
        <taxon>Rhizopodaceae</taxon>
        <taxon>Rhizopus</taxon>
    </lineage>
</organism>
<feature type="region of interest" description="Disordered" evidence="4">
    <location>
        <begin position="189"/>
        <end position="223"/>
    </location>
</feature>
<evidence type="ECO:0000256" key="3">
    <source>
        <dbReference type="PROSITE-ProRule" id="PRU00023"/>
    </source>
</evidence>
<gene>
    <name evidence="5" type="ORF">G6F64_008744</name>
</gene>
<feature type="repeat" description="ANK" evidence="3">
    <location>
        <begin position="45"/>
        <end position="78"/>
    </location>
</feature>
<dbReference type="Gene3D" id="1.25.40.20">
    <property type="entry name" value="Ankyrin repeat-containing domain"/>
    <property type="match status" value="1"/>
</dbReference>
<dbReference type="PANTHER" id="PTHR24198">
    <property type="entry name" value="ANKYRIN REPEAT AND PROTEIN KINASE DOMAIN-CONTAINING PROTEIN"/>
    <property type="match status" value="1"/>
</dbReference>
<dbReference type="AlphaFoldDB" id="A0A9P6X4G8"/>
<dbReference type="Pfam" id="PF12796">
    <property type="entry name" value="Ank_2"/>
    <property type="match status" value="2"/>
</dbReference>
<dbReference type="EMBL" id="JAANQT010001481">
    <property type="protein sequence ID" value="KAG1304986.1"/>
    <property type="molecule type" value="Genomic_DNA"/>
</dbReference>
<proteinExistence type="predicted"/>
<feature type="repeat" description="ANK" evidence="3">
    <location>
        <begin position="87"/>
        <end position="119"/>
    </location>
</feature>
<evidence type="ECO:0000256" key="2">
    <source>
        <dbReference type="ARBA" id="ARBA00023043"/>
    </source>
</evidence>
<keyword evidence="6" id="KW-1185">Reference proteome</keyword>
<dbReference type="SMART" id="SM00248">
    <property type="entry name" value="ANK"/>
    <property type="match status" value="4"/>
</dbReference>
<dbReference type="InterPro" id="IPR036770">
    <property type="entry name" value="Ankyrin_rpt-contain_sf"/>
</dbReference>
<sequence>MITYTNDHKRLEENLLSLQWAALTGNVGLIKFALDHGAPINCTMNGFLPLQLACVNDSNIIAVQYLIDRGANVNLQQYSKKKNEKALGSTALHVACANGCFHIVHLLLENGAQVDLEDKFGSTPLDIAFARKDEEMVRLLQAAPLSDVPASRRSFTVHRPLAVTPDWYGIGVIHMYDDDTYLQALERRTSRRPMAHKTENSLVSSKRKEGSERMGSVDRPRKDHVNKEVRPLESFYRKSLELRPNNLAHFVRKHRLSLDSSREMMDKNRNQRGIFSRWTGYRK</sequence>
<keyword evidence="1" id="KW-0677">Repeat</keyword>
<dbReference type="PANTHER" id="PTHR24198:SF165">
    <property type="entry name" value="ANKYRIN REPEAT-CONTAINING PROTEIN-RELATED"/>
    <property type="match status" value="1"/>
</dbReference>
<evidence type="ECO:0000256" key="1">
    <source>
        <dbReference type="ARBA" id="ARBA00022737"/>
    </source>
</evidence>
<evidence type="ECO:0000313" key="6">
    <source>
        <dbReference type="Proteomes" id="UP000716291"/>
    </source>
</evidence>
<accession>A0A9P6X4G8</accession>
<dbReference type="InterPro" id="IPR002110">
    <property type="entry name" value="Ankyrin_rpt"/>
</dbReference>